<dbReference type="AlphaFoldDB" id="A0A0A9CIM8"/>
<evidence type="ECO:0000313" key="1">
    <source>
        <dbReference type="EMBL" id="JAD76109.1"/>
    </source>
</evidence>
<organism evidence="1">
    <name type="scientific">Arundo donax</name>
    <name type="common">Giant reed</name>
    <name type="synonym">Donax arundinaceus</name>
    <dbReference type="NCBI Taxonomy" id="35708"/>
    <lineage>
        <taxon>Eukaryota</taxon>
        <taxon>Viridiplantae</taxon>
        <taxon>Streptophyta</taxon>
        <taxon>Embryophyta</taxon>
        <taxon>Tracheophyta</taxon>
        <taxon>Spermatophyta</taxon>
        <taxon>Magnoliopsida</taxon>
        <taxon>Liliopsida</taxon>
        <taxon>Poales</taxon>
        <taxon>Poaceae</taxon>
        <taxon>PACMAD clade</taxon>
        <taxon>Arundinoideae</taxon>
        <taxon>Arundineae</taxon>
        <taxon>Arundo</taxon>
    </lineage>
</organism>
<reference evidence="1" key="2">
    <citation type="journal article" date="2015" name="Data Brief">
        <title>Shoot transcriptome of the giant reed, Arundo donax.</title>
        <authorList>
            <person name="Barrero R.A."/>
            <person name="Guerrero F.D."/>
            <person name="Moolhuijzen P."/>
            <person name="Goolsby J.A."/>
            <person name="Tidwell J."/>
            <person name="Bellgard S.E."/>
            <person name="Bellgard M.I."/>
        </authorList>
    </citation>
    <scope>NUCLEOTIDE SEQUENCE</scope>
    <source>
        <tissue evidence="1">Shoot tissue taken approximately 20 cm above the soil surface</tissue>
    </source>
</reference>
<reference evidence="1" key="1">
    <citation type="submission" date="2014-09" db="EMBL/GenBank/DDBJ databases">
        <authorList>
            <person name="Magalhaes I.L.F."/>
            <person name="Oliveira U."/>
            <person name="Santos F.R."/>
            <person name="Vidigal T.H.D.A."/>
            <person name="Brescovit A.D."/>
            <person name="Santos A.J."/>
        </authorList>
    </citation>
    <scope>NUCLEOTIDE SEQUENCE</scope>
    <source>
        <tissue evidence="1">Shoot tissue taken approximately 20 cm above the soil surface</tissue>
    </source>
</reference>
<proteinExistence type="predicted"/>
<name>A0A0A9CIM8_ARUDO</name>
<dbReference type="EMBL" id="GBRH01221786">
    <property type="protein sequence ID" value="JAD76109.1"/>
    <property type="molecule type" value="Transcribed_RNA"/>
</dbReference>
<accession>A0A0A9CIM8</accession>
<sequence>MDVLIASNSFVLAFSSFSVAVASSCLDTN</sequence>
<protein>
    <submittedName>
        <fullName evidence="1">Uncharacterized protein</fullName>
    </submittedName>
</protein>